<evidence type="ECO:0000256" key="2">
    <source>
        <dbReference type="ARBA" id="ARBA00022723"/>
    </source>
</evidence>
<feature type="domain" description="PARP-type" evidence="6">
    <location>
        <begin position="113"/>
        <end position="230"/>
    </location>
</feature>
<dbReference type="Gene3D" id="3.30.1740.10">
    <property type="entry name" value="Zinc finger, PARP-type"/>
    <property type="match status" value="2"/>
</dbReference>
<dbReference type="FunFam" id="3.30.1740.10:FF:000003">
    <property type="entry name" value="Poly [ADP-ribose] polymerase"/>
    <property type="match status" value="1"/>
</dbReference>
<dbReference type="GO" id="GO:0005634">
    <property type="term" value="C:nucleus"/>
    <property type="evidence" value="ECO:0007669"/>
    <property type="project" value="UniProtKB-SubCell"/>
</dbReference>
<reference evidence="7" key="1">
    <citation type="journal article" date="2004" name="Nature">
        <title>Genome duplication in the teleost fish Tetraodon nigroviridis reveals the early vertebrate proto-karyotype.</title>
        <authorList>
            <person name="Jaillon O."/>
            <person name="Aury J.-M."/>
            <person name="Brunet F."/>
            <person name="Petit J.-L."/>
            <person name="Stange-Thomann N."/>
            <person name="Mauceli E."/>
            <person name="Bouneau L."/>
            <person name="Fischer C."/>
            <person name="Ozouf-Costaz C."/>
            <person name="Bernot A."/>
            <person name="Nicaud S."/>
            <person name="Jaffe D."/>
            <person name="Fisher S."/>
            <person name="Lutfalla G."/>
            <person name="Dossat C."/>
            <person name="Segurens B."/>
            <person name="Dasilva C."/>
            <person name="Salanoubat M."/>
            <person name="Levy M."/>
            <person name="Boudet N."/>
            <person name="Castellano S."/>
            <person name="Anthouard V."/>
            <person name="Jubin C."/>
            <person name="Castelli V."/>
            <person name="Katinka M."/>
            <person name="Vacherie B."/>
            <person name="Biemont C."/>
            <person name="Skalli Z."/>
            <person name="Cattolico L."/>
            <person name="Poulain J."/>
            <person name="De Berardinis V."/>
            <person name="Cruaud C."/>
            <person name="Duprat S."/>
            <person name="Brottier P."/>
            <person name="Coutanceau J.-P."/>
            <person name="Gouzy J."/>
            <person name="Parra G."/>
            <person name="Lardier G."/>
            <person name="Chapple C."/>
            <person name="McKernan K.J."/>
            <person name="McEwan P."/>
            <person name="Bosak S."/>
            <person name="Kellis M."/>
            <person name="Volff J.-N."/>
            <person name="Guigo R."/>
            <person name="Zody M.C."/>
            <person name="Mesirov J."/>
            <person name="Lindblad-Toh K."/>
            <person name="Birren B."/>
            <person name="Nusbaum C."/>
            <person name="Kahn D."/>
            <person name="Robinson-Rechavi M."/>
            <person name="Laudet V."/>
            <person name="Schachter V."/>
            <person name="Quetier F."/>
            <person name="Saurin W."/>
            <person name="Scarpelli C."/>
            <person name="Wincker P."/>
            <person name="Lander E.S."/>
            <person name="Weissenbach J."/>
            <person name="Roest Crollius H."/>
        </authorList>
    </citation>
    <scope>NUCLEOTIDE SEQUENCE [LARGE SCALE GENOMIC DNA]</scope>
</reference>
<sequence length="233" mass="26507">MAESQNDKLYKAEYAKSGRASCKKCKENIAKDSLRMAIMVQSPMFDGKVPHWHHFSCFWQRAAAQSTSDIDGFSSLRWEDQEKVKKAIESGGATGGGTHSKGGAKAEKTLSEFAVEYAKSNRSTCKGCEQKIEKVGTEVYLDIKTIETLRVHHYFLSLLFQDQIRVSKKTIDPEKPQLGLIDRWYHTACFVSRREELLFKPEYSASQLKGFNTLRAEDKEELKKRLPEVKTEG</sequence>
<keyword evidence="4" id="KW-0862">Zinc</keyword>
<comment type="caution">
    <text evidence="7">The sequence shown here is derived from an EMBL/GenBank/DDBJ whole genome shotgun (WGS) entry which is preliminary data.</text>
</comment>
<reference evidence="7" key="2">
    <citation type="submission" date="2004-02" db="EMBL/GenBank/DDBJ databases">
        <authorList>
            <consortium name="Genoscope"/>
            <consortium name="Whitehead Institute Centre for Genome Research"/>
        </authorList>
    </citation>
    <scope>NUCLEOTIDE SEQUENCE</scope>
</reference>
<keyword evidence="5" id="KW-0539">Nucleus</keyword>
<feature type="domain" description="PARP-type" evidence="6">
    <location>
        <begin position="10"/>
        <end position="92"/>
    </location>
</feature>
<evidence type="ECO:0000256" key="1">
    <source>
        <dbReference type="ARBA" id="ARBA00004123"/>
    </source>
</evidence>
<dbReference type="OrthoDB" id="429950at2759"/>
<dbReference type="PROSITE" id="PS50064">
    <property type="entry name" value="ZF_PARP_2"/>
    <property type="match status" value="2"/>
</dbReference>
<proteinExistence type="predicted"/>
<dbReference type="GO" id="GO:0046403">
    <property type="term" value="F:polynucleotide 3'-phosphatase activity"/>
    <property type="evidence" value="ECO:0007669"/>
    <property type="project" value="TreeGrafter"/>
</dbReference>
<dbReference type="GO" id="GO:0046404">
    <property type="term" value="F:ATP-dependent polydeoxyribonucleotide 5'-hydroxyl-kinase activity"/>
    <property type="evidence" value="ECO:0007669"/>
    <property type="project" value="TreeGrafter"/>
</dbReference>
<dbReference type="Pfam" id="PF00645">
    <property type="entry name" value="zf-PARP"/>
    <property type="match status" value="1"/>
</dbReference>
<name>Q4RR05_TETNG</name>
<gene>
    <name evidence="7" type="ORF">GSTENG00030378001</name>
</gene>
<dbReference type="EMBL" id="CAAE01015003">
    <property type="protein sequence ID" value="CAG09177.1"/>
    <property type="molecule type" value="Genomic_DNA"/>
</dbReference>
<dbReference type="GO" id="GO:0008270">
    <property type="term" value="F:zinc ion binding"/>
    <property type="evidence" value="ECO:0007669"/>
    <property type="project" value="UniProtKB-KW"/>
</dbReference>
<dbReference type="InterPro" id="IPR036957">
    <property type="entry name" value="Znf_PARP_sf"/>
</dbReference>
<dbReference type="GO" id="GO:0006281">
    <property type="term" value="P:DNA repair"/>
    <property type="evidence" value="ECO:0007669"/>
    <property type="project" value="TreeGrafter"/>
</dbReference>
<protein>
    <submittedName>
        <fullName evidence="7">(spotted green pufferfish) hypothetical protein</fullName>
    </submittedName>
</protein>
<dbReference type="GO" id="GO:0003690">
    <property type="term" value="F:double-stranded DNA binding"/>
    <property type="evidence" value="ECO:0007669"/>
    <property type="project" value="TreeGrafter"/>
</dbReference>
<dbReference type="SMART" id="SM01336">
    <property type="entry name" value="zf-PARP"/>
    <property type="match status" value="2"/>
</dbReference>
<evidence type="ECO:0000256" key="3">
    <source>
        <dbReference type="ARBA" id="ARBA00022771"/>
    </source>
</evidence>
<dbReference type="AlphaFoldDB" id="Q4RR05"/>
<organism evidence="7">
    <name type="scientific">Tetraodon nigroviridis</name>
    <name type="common">Spotted green pufferfish</name>
    <name type="synonym">Chelonodon nigroviridis</name>
    <dbReference type="NCBI Taxonomy" id="99883"/>
    <lineage>
        <taxon>Eukaryota</taxon>
        <taxon>Metazoa</taxon>
        <taxon>Chordata</taxon>
        <taxon>Craniata</taxon>
        <taxon>Vertebrata</taxon>
        <taxon>Euteleostomi</taxon>
        <taxon>Actinopterygii</taxon>
        <taxon>Neopterygii</taxon>
        <taxon>Teleostei</taxon>
        <taxon>Neoteleostei</taxon>
        <taxon>Acanthomorphata</taxon>
        <taxon>Eupercaria</taxon>
        <taxon>Tetraodontiformes</taxon>
        <taxon>Tetradontoidea</taxon>
        <taxon>Tetraodontidae</taxon>
        <taxon>Tetraodon</taxon>
    </lineage>
</organism>
<accession>Q4RR05</accession>
<comment type="subcellular location">
    <subcellularLocation>
        <location evidence="1">Nucleus</location>
    </subcellularLocation>
</comment>
<dbReference type="PROSITE" id="PS00347">
    <property type="entry name" value="ZF_PARP_1"/>
    <property type="match status" value="1"/>
</dbReference>
<dbReference type="PANTHER" id="PTHR12083">
    <property type="entry name" value="BIFUNCTIONAL POLYNUCLEOTIDE PHOSPHATASE/KINASE"/>
    <property type="match status" value="1"/>
</dbReference>
<keyword evidence="2" id="KW-0479">Metal-binding</keyword>
<dbReference type="KEGG" id="tng:GSTEN00030378G001"/>
<dbReference type="PANTHER" id="PTHR12083:SF9">
    <property type="entry name" value="BIFUNCTIONAL POLYNUCLEOTIDE PHOSPHATASE_KINASE"/>
    <property type="match status" value="1"/>
</dbReference>
<evidence type="ECO:0000313" key="7">
    <source>
        <dbReference type="EMBL" id="CAG09177.1"/>
    </source>
</evidence>
<evidence type="ECO:0000259" key="6">
    <source>
        <dbReference type="PROSITE" id="PS50064"/>
    </source>
</evidence>
<keyword evidence="3" id="KW-0863">Zinc-finger</keyword>
<evidence type="ECO:0000256" key="4">
    <source>
        <dbReference type="ARBA" id="ARBA00022833"/>
    </source>
</evidence>
<dbReference type="SUPFAM" id="SSF57716">
    <property type="entry name" value="Glucocorticoid receptor-like (DNA-binding domain)"/>
    <property type="match status" value="3"/>
</dbReference>
<dbReference type="InterPro" id="IPR001510">
    <property type="entry name" value="Znf_PARP"/>
</dbReference>
<evidence type="ECO:0000256" key="5">
    <source>
        <dbReference type="ARBA" id="ARBA00023242"/>
    </source>
</evidence>